<dbReference type="Proteomes" id="UP000805649">
    <property type="component" value="Unassembled WGS sequence"/>
</dbReference>
<evidence type="ECO:0000313" key="1">
    <source>
        <dbReference type="EMBL" id="KAL0944688.1"/>
    </source>
</evidence>
<keyword evidence="2" id="KW-1185">Reference proteome</keyword>
<gene>
    <name evidence="1" type="ORF">CTRU02_202575</name>
</gene>
<dbReference type="EMBL" id="VUJX02000001">
    <property type="protein sequence ID" value="KAL0944688.1"/>
    <property type="molecule type" value="Genomic_DNA"/>
</dbReference>
<organism evidence="1 2">
    <name type="scientific">Colletotrichum truncatum</name>
    <name type="common">Anthracnose fungus</name>
    <name type="synonym">Colletotrichum capsici</name>
    <dbReference type="NCBI Taxonomy" id="5467"/>
    <lineage>
        <taxon>Eukaryota</taxon>
        <taxon>Fungi</taxon>
        <taxon>Dikarya</taxon>
        <taxon>Ascomycota</taxon>
        <taxon>Pezizomycotina</taxon>
        <taxon>Sordariomycetes</taxon>
        <taxon>Hypocreomycetidae</taxon>
        <taxon>Glomerellales</taxon>
        <taxon>Glomerellaceae</taxon>
        <taxon>Colletotrichum</taxon>
        <taxon>Colletotrichum truncatum species complex</taxon>
    </lineage>
</organism>
<comment type="caution">
    <text evidence="1">The sequence shown here is derived from an EMBL/GenBank/DDBJ whole genome shotgun (WGS) entry which is preliminary data.</text>
</comment>
<protein>
    <submittedName>
        <fullName evidence="1">Uncharacterized protein</fullName>
    </submittedName>
</protein>
<proteinExistence type="predicted"/>
<accession>A0ACC3ZL23</accession>
<name>A0ACC3ZL23_COLTU</name>
<sequence>MQLCWMCQRFDVQAWTREPSAWRGYPLKTLIRNAKGGCPFCGFLMESFSTQAYKHVGVNIAEEVEILRKGRGFSHLLSLEGWERVFSPLWVHMKLHCQESNDYPRALGVQRLSVVIGSDSMEAASSVIDFNVAADIGTPPHTNGDIAGSIMDYTNMMNDEYMQSIKRQLNECIEDKEGHKKCAATLSGCRSLDPRDAPLPTRLVRIFEREDGSVDARLEITAPGQRGSYATLSHRWTRRTEKHRTLQSNLHSGGGIQNGIEGLSRLFRESIRVCHILGIPYIWIDSICIVQDDLDGDWKREAVKMAAYYQNATLTIAATAHSAKKGYFQRRNTADAPPILRLPYYDRYGIQSGQILLQPTEIDKRGKSYYKQVAFGALLSRGWVYQEWSLSRRILCFTHTGPILQCQTMAPRTADGITVAGAGKTPDDWLTELSSHERQENLMNNTFAVKMSMRYNFSTVESTLSCWETIVKTYTATNLTKDSDRMVALAGIAKEFGDALFANQSLHDFGSTEVSVDKYGCGLWLSGLCRALLWEQVRIGWPPHDRNDQFPTWSWASISTKIDWPQVPQRGKIWRLVPGIGTQIQVEDQCRLIEARIVRPKDNPVSVLRQTTWDFQPADQYSPDCAFVILYLEAPLQPVTIHSYFDSKEDVRAMEKIIHRPAPDESTYEGLEWRTVSLRSYPENIVGYASVEHPELQVDGSKSDNSVEVFALLLSTLRGVDGGNVVGNLLPWHDVYNVVYLRKTNVVAGAAVSGDDIYERVGTGRLFGHDVWDGFRDARDTRIRLV</sequence>
<evidence type="ECO:0000313" key="2">
    <source>
        <dbReference type="Proteomes" id="UP000805649"/>
    </source>
</evidence>
<reference evidence="1 2" key="1">
    <citation type="journal article" date="2020" name="Phytopathology">
        <title>Genome Sequence Resources of Colletotrichum truncatum, C. plurivorum, C. musicola, and C. sojae: Four Species Pathogenic to Soybean (Glycine max).</title>
        <authorList>
            <person name="Rogerio F."/>
            <person name="Boufleur T.R."/>
            <person name="Ciampi-Guillardi M."/>
            <person name="Sukno S.A."/>
            <person name="Thon M.R."/>
            <person name="Massola Junior N.S."/>
            <person name="Baroncelli R."/>
        </authorList>
    </citation>
    <scope>NUCLEOTIDE SEQUENCE [LARGE SCALE GENOMIC DNA]</scope>
    <source>
        <strain evidence="1 2">CMES1059</strain>
    </source>
</reference>